<sequence>MEGMEITNGNYNIMKFLVSGGDVRSSFTAGRVYTIL</sequence>
<comment type="caution">
    <text evidence="1">The sequence shown here is derived from an EMBL/GenBank/DDBJ whole genome shotgun (WGS) entry which is preliminary data.</text>
</comment>
<protein>
    <submittedName>
        <fullName evidence="1">Uncharacterized protein</fullName>
    </submittedName>
</protein>
<name>A0A645AYK3_9ZZZZ</name>
<accession>A0A645AYK3</accession>
<gene>
    <name evidence="1" type="ORF">SDC9_104690</name>
</gene>
<dbReference type="AlphaFoldDB" id="A0A645AYK3"/>
<dbReference type="EMBL" id="VSSQ01016484">
    <property type="protein sequence ID" value="MPM57866.1"/>
    <property type="molecule type" value="Genomic_DNA"/>
</dbReference>
<evidence type="ECO:0000313" key="1">
    <source>
        <dbReference type="EMBL" id="MPM57866.1"/>
    </source>
</evidence>
<proteinExistence type="predicted"/>
<organism evidence="1">
    <name type="scientific">bioreactor metagenome</name>
    <dbReference type="NCBI Taxonomy" id="1076179"/>
    <lineage>
        <taxon>unclassified sequences</taxon>
        <taxon>metagenomes</taxon>
        <taxon>ecological metagenomes</taxon>
    </lineage>
</organism>
<reference evidence="1" key="1">
    <citation type="submission" date="2019-08" db="EMBL/GenBank/DDBJ databases">
        <authorList>
            <person name="Kucharzyk K."/>
            <person name="Murdoch R.W."/>
            <person name="Higgins S."/>
            <person name="Loffler F."/>
        </authorList>
    </citation>
    <scope>NUCLEOTIDE SEQUENCE</scope>
</reference>